<dbReference type="InterPro" id="IPR036188">
    <property type="entry name" value="FAD/NAD-bd_sf"/>
</dbReference>
<proteinExistence type="predicted"/>
<dbReference type="PANTHER" id="PTHR13847:SF185">
    <property type="entry name" value="FAD DEPENDENT OXIDOREDUCTASE SUPERFAMILY (AFU_ORTHOLOGUE AFUA_3G02360)"/>
    <property type="match status" value="1"/>
</dbReference>
<reference evidence="3 4" key="1">
    <citation type="journal article" date="2023" name="Res Sq">
        <title>Genomic and morphological characterization of Knufia obscura isolated from the Mars 2020 spacecraft assembly facility.</title>
        <authorList>
            <person name="Chander A.M."/>
            <person name="Teixeira M.M."/>
            <person name="Singh N.K."/>
            <person name="Williams M.P."/>
            <person name="Parker C.W."/>
            <person name="Leo P."/>
            <person name="Stajich J.E."/>
            <person name="Torok T."/>
            <person name="Tighe S."/>
            <person name="Mason C.E."/>
            <person name="Venkateswaran K."/>
        </authorList>
    </citation>
    <scope>NUCLEOTIDE SEQUENCE [LARGE SCALE GENOMIC DNA]</scope>
    <source>
        <strain evidence="3 4">CCFEE 5817</strain>
    </source>
</reference>
<dbReference type="InterPro" id="IPR006076">
    <property type="entry name" value="FAD-dep_OxRdtase"/>
</dbReference>
<keyword evidence="4" id="KW-1185">Reference proteome</keyword>
<feature type="compositionally biased region" description="Polar residues" evidence="1">
    <location>
        <begin position="170"/>
        <end position="179"/>
    </location>
</feature>
<feature type="region of interest" description="Disordered" evidence="1">
    <location>
        <begin position="170"/>
        <end position="201"/>
    </location>
</feature>
<dbReference type="EMBL" id="JAVHJV010000012">
    <property type="protein sequence ID" value="KAK5938908.1"/>
    <property type="molecule type" value="Genomic_DNA"/>
</dbReference>
<dbReference type="RefSeq" id="XP_064726998.1">
    <property type="nucleotide sequence ID" value="XM_064877496.1"/>
</dbReference>
<dbReference type="Proteomes" id="UP001334248">
    <property type="component" value="Unassembled WGS sequence"/>
</dbReference>
<feature type="domain" description="FAD dependent oxidoreductase" evidence="2">
    <location>
        <begin position="53"/>
        <end position="485"/>
    </location>
</feature>
<evidence type="ECO:0000259" key="2">
    <source>
        <dbReference type="Pfam" id="PF01266"/>
    </source>
</evidence>
<dbReference type="Gene3D" id="3.30.9.10">
    <property type="entry name" value="D-Amino Acid Oxidase, subunit A, domain 2"/>
    <property type="match status" value="1"/>
</dbReference>
<evidence type="ECO:0000313" key="4">
    <source>
        <dbReference type="Proteomes" id="UP001334248"/>
    </source>
</evidence>
<dbReference type="PANTHER" id="PTHR13847">
    <property type="entry name" value="SARCOSINE DEHYDROGENASE-RELATED"/>
    <property type="match status" value="1"/>
</dbReference>
<gene>
    <name evidence="3" type="ORF">PMZ80_009100</name>
</gene>
<accession>A0ABR0RE49</accession>
<dbReference type="GeneID" id="90002549"/>
<evidence type="ECO:0000313" key="3">
    <source>
        <dbReference type="EMBL" id="KAK5938908.1"/>
    </source>
</evidence>
<dbReference type="Gene3D" id="3.50.50.60">
    <property type="entry name" value="FAD/NAD(P)-binding domain"/>
    <property type="match status" value="2"/>
</dbReference>
<evidence type="ECO:0000256" key="1">
    <source>
        <dbReference type="SAM" id="MobiDB-lite"/>
    </source>
</evidence>
<comment type="caution">
    <text evidence="3">The sequence shown here is derived from an EMBL/GenBank/DDBJ whole genome shotgun (WGS) entry which is preliminary data.</text>
</comment>
<dbReference type="SUPFAM" id="SSF51905">
    <property type="entry name" value="FAD/NAD(P)-binding domain"/>
    <property type="match status" value="1"/>
</dbReference>
<sequence length="501" mass="53418">MSPTLLFNDARDVSTKYLLSTPQLLVPYYRPRKLTSFSVPSIFRPVPSSMATIILGGGIIGLSTAYYLSLLEPDLAAAHQIHIIDSASDLLLSASGYAGGFLAKDWFTPNVSSLGELSFRLHKELAEANNGSKNWSYMPSIAYSLAIDARGVPGKKSGGADWLLEGTSRANVAPTNGNGEQAVPTGDGAARDETLNADGSPAWFTKQKGGTLDVIDDEGGCAQIEPKQLCQWLIEQCEANGVKIHTNCVATSVVKDEDGKVTGLKVKKDTEIHDKHCKNIVLAAGAWTPRVFSKLFPDSKLRIPIDPLAGYSIVVQSPRYSKPILDPSRHGENAPAGVSHAVYCSPTAKWSFACEAYSRVPADGKPELWAGGVNDSALKLPETADGTPALIDQEKCEELRSAMIAMTGLSQEGDDLAVNDLKIKREGLCFRPLSRSGTPFISSVPETALGKGIEMADKGGVYIASGHGPWGISLGLGTGFVMAEMLTGRKPSADVSRLKLK</sequence>
<organism evidence="3 4">
    <name type="scientific">Knufia obscura</name>
    <dbReference type="NCBI Taxonomy" id="1635080"/>
    <lineage>
        <taxon>Eukaryota</taxon>
        <taxon>Fungi</taxon>
        <taxon>Dikarya</taxon>
        <taxon>Ascomycota</taxon>
        <taxon>Pezizomycotina</taxon>
        <taxon>Eurotiomycetes</taxon>
        <taxon>Chaetothyriomycetidae</taxon>
        <taxon>Chaetothyriales</taxon>
        <taxon>Trichomeriaceae</taxon>
        <taxon>Knufia</taxon>
    </lineage>
</organism>
<name>A0ABR0RE49_9EURO</name>
<dbReference type="Pfam" id="PF01266">
    <property type="entry name" value="DAO"/>
    <property type="match status" value="1"/>
</dbReference>
<protein>
    <recommendedName>
        <fullName evidence="2">FAD dependent oxidoreductase domain-containing protein</fullName>
    </recommendedName>
</protein>